<dbReference type="AlphaFoldDB" id="X1U170"/>
<protein>
    <recommendedName>
        <fullName evidence="6">DNA replication factor Dna2 N-terminal domain-containing protein</fullName>
    </recommendedName>
</protein>
<evidence type="ECO:0000256" key="5">
    <source>
        <dbReference type="ARBA" id="ARBA00022840"/>
    </source>
</evidence>
<feature type="non-terminal residue" evidence="7">
    <location>
        <position position="206"/>
    </location>
</feature>
<comment type="caution">
    <text evidence="7">The sequence shown here is derived from an EMBL/GenBank/DDBJ whole genome shotgun (WGS) entry which is preliminary data.</text>
</comment>
<gene>
    <name evidence="7" type="ORF">S12H4_37206</name>
</gene>
<keyword evidence="2" id="KW-0547">Nucleotide-binding</keyword>
<dbReference type="EMBL" id="BARW01022255">
    <property type="protein sequence ID" value="GAI97376.1"/>
    <property type="molecule type" value="Genomic_DNA"/>
</dbReference>
<dbReference type="GO" id="GO:0005524">
    <property type="term" value="F:ATP binding"/>
    <property type="evidence" value="ECO:0007669"/>
    <property type="project" value="UniProtKB-KW"/>
</dbReference>
<evidence type="ECO:0000256" key="2">
    <source>
        <dbReference type="ARBA" id="ARBA00022741"/>
    </source>
</evidence>
<evidence type="ECO:0000313" key="7">
    <source>
        <dbReference type="EMBL" id="GAI97376.1"/>
    </source>
</evidence>
<dbReference type="GO" id="GO:0046872">
    <property type="term" value="F:metal ion binding"/>
    <property type="evidence" value="ECO:0007669"/>
    <property type="project" value="UniProtKB-KW"/>
</dbReference>
<evidence type="ECO:0000256" key="4">
    <source>
        <dbReference type="ARBA" id="ARBA00022806"/>
    </source>
</evidence>
<evidence type="ECO:0000259" key="6">
    <source>
        <dbReference type="Pfam" id="PF08696"/>
    </source>
</evidence>
<keyword evidence="3" id="KW-0378">Hydrolase</keyword>
<keyword evidence="5" id="KW-0067">ATP-binding</keyword>
<dbReference type="GO" id="GO:0004386">
    <property type="term" value="F:helicase activity"/>
    <property type="evidence" value="ECO:0007669"/>
    <property type="project" value="UniProtKB-KW"/>
</dbReference>
<name>X1U170_9ZZZZ</name>
<keyword evidence="1" id="KW-0479">Metal-binding</keyword>
<dbReference type="Pfam" id="PF08696">
    <property type="entry name" value="Dna2"/>
    <property type="match status" value="1"/>
</dbReference>
<dbReference type="GO" id="GO:0016787">
    <property type="term" value="F:hydrolase activity"/>
    <property type="evidence" value="ECO:0007669"/>
    <property type="project" value="UniProtKB-KW"/>
</dbReference>
<organism evidence="7">
    <name type="scientific">marine sediment metagenome</name>
    <dbReference type="NCBI Taxonomy" id="412755"/>
    <lineage>
        <taxon>unclassified sequences</taxon>
        <taxon>metagenomes</taxon>
        <taxon>ecological metagenomes</taxon>
    </lineage>
</organism>
<accession>X1U170</accession>
<feature type="domain" description="DNA replication factor Dna2 N-terminal" evidence="6">
    <location>
        <begin position="28"/>
        <end position="183"/>
    </location>
</feature>
<reference evidence="7" key="1">
    <citation type="journal article" date="2014" name="Front. Microbiol.">
        <title>High frequency of phylogenetically diverse reductive dehalogenase-homologous genes in deep subseafloor sedimentary metagenomes.</title>
        <authorList>
            <person name="Kawai M."/>
            <person name="Futagami T."/>
            <person name="Toyoda A."/>
            <person name="Takaki Y."/>
            <person name="Nishi S."/>
            <person name="Hori S."/>
            <person name="Arai W."/>
            <person name="Tsubouchi T."/>
            <person name="Morono Y."/>
            <person name="Uchiyama I."/>
            <person name="Ito T."/>
            <person name="Fujiyama A."/>
            <person name="Inagaki F."/>
            <person name="Takami H."/>
        </authorList>
    </citation>
    <scope>NUCLEOTIDE SEQUENCE</scope>
    <source>
        <strain evidence="7">Expedition CK06-06</strain>
    </source>
</reference>
<dbReference type="InterPro" id="IPR014808">
    <property type="entry name" value="DNA_replication_fac_Dna2_N"/>
</dbReference>
<evidence type="ECO:0000256" key="3">
    <source>
        <dbReference type="ARBA" id="ARBA00022801"/>
    </source>
</evidence>
<evidence type="ECO:0000256" key="1">
    <source>
        <dbReference type="ARBA" id="ARBA00022723"/>
    </source>
</evidence>
<keyword evidence="4" id="KW-0347">Helicase</keyword>
<proteinExistence type="predicted"/>
<sequence length="206" mass="23165">MQDLVCIYLKTLSCTHGDNPRTTILVETEGQNVTLNLWSPWENLVDFLTPYSKLRVYKVNKVVTDDSFYFSTGSDSIVIVDPDVLINTTDINSVSFCPRSYYINQIIGDIASPYIAVRGTVIHNCLGAAVALNSKPSTELSQVLDSMTIQYERFGYTKDDVYQDVHKMAEALDSFIDRISSQSLPEILFLSPMFGVRGRIDILDDK</sequence>